<dbReference type="Pfam" id="PF06110">
    <property type="entry name" value="TXD17-like_Trx"/>
    <property type="match status" value="1"/>
</dbReference>
<evidence type="ECO:0000256" key="1">
    <source>
        <dbReference type="ARBA" id="ARBA00016949"/>
    </source>
</evidence>
<dbReference type="OMA" id="LLHWKGV"/>
<accession>A0A3B0K0A9</accession>
<dbReference type="Gene3D" id="3.40.30.10">
    <property type="entry name" value="Glutaredoxin"/>
    <property type="match status" value="1"/>
</dbReference>
<dbReference type="SUPFAM" id="SSF52833">
    <property type="entry name" value="Thioredoxin-like"/>
    <property type="match status" value="1"/>
</dbReference>
<name>A0A3B0K0A9_DROGU</name>
<proteinExistence type="predicted"/>
<dbReference type="GO" id="GO:0047134">
    <property type="term" value="F:protein-disulfide reductase [NAD(P)H] activity"/>
    <property type="evidence" value="ECO:0007669"/>
    <property type="project" value="InterPro"/>
</dbReference>
<protein>
    <recommendedName>
        <fullName evidence="1">Thioredoxin domain-containing protein 17</fullName>
    </recommendedName>
</protein>
<gene>
    <name evidence="3" type="ORF">DGUA_6G011086</name>
</gene>
<dbReference type="InterPro" id="IPR045108">
    <property type="entry name" value="TXNDC17-like"/>
</dbReference>
<dbReference type="EMBL" id="OUUW01000003">
    <property type="protein sequence ID" value="SPP78441.1"/>
    <property type="molecule type" value="Genomic_DNA"/>
</dbReference>
<dbReference type="InterPro" id="IPR036249">
    <property type="entry name" value="Thioredoxin-like_sf"/>
</dbReference>
<evidence type="ECO:0000313" key="3">
    <source>
        <dbReference type="EMBL" id="SPP78441.1"/>
    </source>
</evidence>
<dbReference type="Proteomes" id="UP000268350">
    <property type="component" value="Unassembled WGS sequence"/>
</dbReference>
<organism evidence="3 4">
    <name type="scientific">Drosophila guanche</name>
    <name type="common">Fruit fly</name>
    <dbReference type="NCBI Taxonomy" id="7266"/>
    <lineage>
        <taxon>Eukaryota</taxon>
        <taxon>Metazoa</taxon>
        <taxon>Ecdysozoa</taxon>
        <taxon>Arthropoda</taxon>
        <taxon>Hexapoda</taxon>
        <taxon>Insecta</taxon>
        <taxon>Pterygota</taxon>
        <taxon>Neoptera</taxon>
        <taxon>Endopterygota</taxon>
        <taxon>Diptera</taxon>
        <taxon>Brachycera</taxon>
        <taxon>Muscomorpha</taxon>
        <taxon>Ephydroidea</taxon>
        <taxon>Drosophilidae</taxon>
        <taxon>Drosophila</taxon>
        <taxon>Sophophora</taxon>
    </lineage>
</organism>
<evidence type="ECO:0000313" key="4">
    <source>
        <dbReference type="Proteomes" id="UP000268350"/>
    </source>
</evidence>
<sequence length="131" mass="15064">MTEFVPVRGFQELQNMLDVHKNRTSPIYLYFFGEKDSKGKSWCPDCVEAEEGIMTAFRQYTKDALVVVVDVGNRDAWKDRSDANKFRKPPFSVNSIPSVLLWKGQQRLEGDQLLKSGLLKLFFEETANPKT</sequence>
<dbReference type="AlphaFoldDB" id="A0A3B0K0A9"/>
<dbReference type="InterPro" id="IPR010357">
    <property type="entry name" value="TXNDC17_dom"/>
</dbReference>
<dbReference type="STRING" id="7266.A0A3B0K0A9"/>
<keyword evidence="4" id="KW-1185">Reference proteome</keyword>
<dbReference type="OrthoDB" id="78947at2759"/>
<dbReference type="PANTHER" id="PTHR12452:SF6">
    <property type="entry name" value="THIOREDOXIN DOMAIN-CONTAINING PROTEIN 17"/>
    <property type="match status" value="1"/>
</dbReference>
<dbReference type="PANTHER" id="PTHR12452">
    <property type="entry name" value="42-9-9 PROTEIN-RELATED"/>
    <property type="match status" value="1"/>
</dbReference>
<dbReference type="GO" id="GO:0005829">
    <property type="term" value="C:cytosol"/>
    <property type="evidence" value="ECO:0007669"/>
    <property type="project" value="TreeGrafter"/>
</dbReference>
<evidence type="ECO:0000259" key="2">
    <source>
        <dbReference type="Pfam" id="PF06110"/>
    </source>
</evidence>
<reference evidence="4" key="1">
    <citation type="submission" date="2018-01" db="EMBL/GenBank/DDBJ databases">
        <authorList>
            <person name="Alioto T."/>
            <person name="Alioto T."/>
        </authorList>
    </citation>
    <scope>NUCLEOTIDE SEQUENCE [LARGE SCALE GENOMIC DNA]</scope>
</reference>
<feature type="domain" description="Thioredoxin" evidence="2">
    <location>
        <begin position="7"/>
        <end position="125"/>
    </location>
</feature>